<evidence type="ECO:0000313" key="5">
    <source>
        <dbReference type="Proteomes" id="UP000620124"/>
    </source>
</evidence>
<dbReference type="InterPro" id="IPR013126">
    <property type="entry name" value="Hsp_70_fam"/>
</dbReference>
<feature type="compositionally biased region" description="Low complexity" evidence="3">
    <location>
        <begin position="132"/>
        <end position="165"/>
    </location>
</feature>
<sequence length="271" mass="30335">MLVARHHGTQYCHEPGNDGHRQCCHLPLFIIWSSSSTRLVVLWRLLRNRMILIAKSQSAQTTARERDHQPVPQVRESRRMTALQMRARLGRLCFQASAHTLPQSPIHNMDGPPANPSTTSRSHPPMRHSKTRTSPQTSRPTTSVSTPPPASASATTASLSSSTRCASSGSTWATTSWAAVWAWRQFASLEPVIVATWDRWDQGHKTTVPMKKSKQDLHTTNESNRTTIINDKGHLSKEEIDRMVKVAERYKAEDKAATARITSKNALESYP</sequence>
<dbReference type="Pfam" id="PF00012">
    <property type="entry name" value="HSP70"/>
    <property type="match status" value="1"/>
</dbReference>
<evidence type="ECO:0000256" key="2">
    <source>
        <dbReference type="ARBA" id="ARBA00022840"/>
    </source>
</evidence>
<feature type="region of interest" description="Disordered" evidence="3">
    <location>
        <begin position="102"/>
        <end position="165"/>
    </location>
</feature>
<dbReference type="InterPro" id="IPR029047">
    <property type="entry name" value="HSP70_peptide-bd_sf"/>
</dbReference>
<evidence type="ECO:0008006" key="6">
    <source>
        <dbReference type="Google" id="ProtNLM"/>
    </source>
</evidence>
<evidence type="ECO:0000313" key="4">
    <source>
        <dbReference type="EMBL" id="KAF7334929.1"/>
    </source>
</evidence>
<gene>
    <name evidence="4" type="ORF">MVEN_02242600</name>
</gene>
<proteinExistence type="predicted"/>
<evidence type="ECO:0000256" key="3">
    <source>
        <dbReference type="SAM" id="MobiDB-lite"/>
    </source>
</evidence>
<accession>A0A8H7CES4</accession>
<dbReference type="GO" id="GO:0005524">
    <property type="term" value="F:ATP binding"/>
    <property type="evidence" value="ECO:0007669"/>
    <property type="project" value="UniProtKB-KW"/>
</dbReference>
<evidence type="ECO:0000256" key="1">
    <source>
        <dbReference type="ARBA" id="ARBA00022741"/>
    </source>
</evidence>
<dbReference type="GO" id="GO:0140662">
    <property type="term" value="F:ATP-dependent protein folding chaperone"/>
    <property type="evidence" value="ECO:0007669"/>
    <property type="project" value="InterPro"/>
</dbReference>
<dbReference type="AlphaFoldDB" id="A0A8H7CES4"/>
<protein>
    <recommendedName>
        <fullName evidence="6">Heat shock protein 70</fullName>
    </recommendedName>
</protein>
<dbReference type="Proteomes" id="UP000620124">
    <property type="component" value="Unassembled WGS sequence"/>
</dbReference>
<dbReference type="OrthoDB" id="3055264at2759"/>
<keyword evidence="1" id="KW-0547">Nucleotide-binding</keyword>
<feature type="region of interest" description="Disordered" evidence="3">
    <location>
        <begin position="210"/>
        <end position="233"/>
    </location>
</feature>
<keyword evidence="2" id="KW-0067">ATP-binding</keyword>
<dbReference type="SUPFAM" id="SSF100920">
    <property type="entry name" value="Heat shock protein 70kD (HSP70), peptide-binding domain"/>
    <property type="match status" value="1"/>
</dbReference>
<organism evidence="4 5">
    <name type="scientific">Mycena venus</name>
    <dbReference type="NCBI Taxonomy" id="2733690"/>
    <lineage>
        <taxon>Eukaryota</taxon>
        <taxon>Fungi</taxon>
        <taxon>Dikarya</taxon>
        <taxon>Basidiomycota</taxon>
        <taxon>Agaricomycotina</taxon>
        <taxon>Agaricomycetes</taxon>
        <taxon>Agaricomycetidae</taxon>
        <taxon>Agaricales</taxon>
        <taxon>Marasmiineae</taxon>
        <taxon>Mycenaceae</taxon>
        <taxon>Mycena</taxon>
    </lineage>
</organism>
<feature type="compositionally biased region" description="Polar residues" evidence="3">
    <location>
        <begin position="220"/>
        <end position="229"/>
    </location>
</feature>
<feature type="region of interest" description="Disordered" evidence="3">
    <location>
        <begin position="57"/>
        <end position="77"/>
    </location>
</feature>
<reference evidence="4" key="1">
    <citation type="submission" date="2020-05" db="EMBL/GenBank/DDBJ databases">
        <title>Mycena genomes resolve the evolution of fungal bioluminescence.</title>
        <authorList>
            <person name="Tsai I.J."/>
        </authorList>
    </citation>
    <scope>NUCLEOTIDE SEQUENCE</scope>
    <source>
        <strain evidence="4">CCC161011</strain>
    </source>
</reference>
<feature type="compositionally biased region" description="Basic and acidic residues" evidence="3">
    <location>
        <begin position="63"/>
        <end position="77"/>
    </location>
</feature>
<keyword evidence="5" id="KW-1185">Reference proteome</keyword>
<name>A0A8H7CES4_9AGAR</name>
<dbReference type="Gene3D" id="2.60.34.10">
    <property type="entry name" value="Substrate Binding Domain Of DNAk, Chain A, domain 1"/>
    <property type="match status" value="1"/>
</dbReference>
<dbReference type="EMBL" id="JACAZI010000025">
    <property type="protein sequence ID" value="KAF7334929.1"/>
    <property type="molecule type" value="Genomic_DNA"/>
</dbReference>
<comment type="caution">
    <text evidence="4">The sequence shown here is derived from an EMBL/GenBank/DDBJ whole genome shotgun (WGS) entry which is preliminary data.</text>
</comment>